<dbReference type="GO" id="GO:0005886">
    <property type="term" value="C:plasma membrane"/>
    <property type="evidence" value="ECO:0007669"/>
    <property type="project" value="UniProtKB-SubCell"/>
</dbReference>
<dbReference type="OrthoDB" id="4867262at2"/>
<feature type="transmembrane region" description="Helical" evidence="8">
    <location>
        <begin position="297"/>
        <end position="320"/>
    </location>
</feature>
<dbReference type="Proteomes" id="UP000321484">
    <property type="component" value="Unassembled WGS sequence"/>
</dbReference>
<reference evidence="10 11" key="1">
    <citation type="submission" date="2019-07" db="EMBL/GenBank/DDBJ databases">
        <title>Whole genome shotgun sequence of Actinotalea fermentans NBRC 105374.</title>
        <authorList>
            <person name="Hosoyama A."/>
            <person name="Uohara A."/>
            <person name="Ohji S."/>
            <person name="Ichikawa N."/>
        </authorList>
    </citation>
    <scope>NUCLEOTIDE SEQUENCE [LARGE SCALE GENOMIC DNA]</scope>
    <source>
        <strain evidence="10 11">NBRC 105374</strain>
    </source>
</reference>
<feature type="transmembrane region" description="Helical" evidence="8">
    <location>
        <begin position="193"/>
        <end position="213"/>
    </location>
</feature>
<dbReference type="PANTHER" id="PTHR30294">
    <property type="entry name" value="MEMBRANE COMPONENT OF ABC TRANSPORTER YHHJ-RELATED"/>
    <property type="match status" value="1"/>
</dbReference>
<evidence type="ECO:0000313" key="10">
    <source>
        <dbReference type="EMBL" id="GEN79528.1"/>
    </source>
</evidence>
<evidence type="ECO:0000256" key="7">
    <source>
        <dbReference type="ARBA" id="ARBA00023136"/>
    </source>
</evidence>
<protein>
    <recommendedName>
        <fullName evidence="9">ABC transmembrane type-2 domain-containing protein</fullName>
    </recommendedName>
</protein>
<evidence type="ECO:0000259" key="9">
    <source>
        <dbReference type="PROSITE" id="PS51012"/>
    </source>
</evidence>
<evidence type="ECO:0000256" key="5">
    <source>
        <dbReference type="ARBA" id="ARBA00022692"/>
    </source>
</evidence>
<comment type="similarity">
    <text evidence="2">Belongs to the ABC-2 integral membrane protein family.</text>
</comment>
<dbReference type="AlphaFoldDB" id="A0A511YWF6"/>
<evidence type="ECO:0000256" key="8">
    <source>
        <dbReference type="SAM" id="Phobius"/>
    </source>
</evidence>
<evidence type="ECO:0000256" key="3">
    <source>
        <dbReference type="ARBA" id="ARBA00022448"/>
    </source>
</evidence>
<dbReference type="PROSITE" id="PS51012">
    <property type="entry name" value="ABC_TM2"/>
    <property type="match status" value="1"/>
</dbReference>
<feature type="domain" description="ABC transmembrane type-2" evidence="9">
    <location>
        <begin position="155"/>
        <end position="381"/>
    </location>
</feature>
<evidence type="ECO:0000256" key="6">
    <source>
        <dbReference type="ARBA" id="ARBA00022989"/>
    </source>
</evidence>
<keyword evidence="3" id="KW-0813">Transport</keyword>
<evidence type="ECO:0000256" key="2">
    <source>
        <dbReference type="ARBA" id="ARBA00007783"/>
    </source>
</evidence>
<dbReference type="GO" id="GO:0140359">
    <property type="term" value="F:ABC-type transporter activity"/>
    <property type="evidence" value="ECO:0007669"/>
    <property type="project" value="InterPro"/>
</dbReference>
<feature type="transmembrane region" description="Helical" evidence="8">
    <location>
        <begin position="243"/>
        <end position="263"/>
    </location>
</feature>
<feature type="transmembrane region" description="Helical" evidence="8">
    <location>
        <begin position="360"/>
        <end position="378"/>
    </location>
</feature>
<evidence type="ECO:0000256" key="1">
    <source>
        <dbReference type="ARBA" id="ARBA00004651"/>
    </source>
</evidence>
<organism evidence="10 11">
    <name type="scientific">Actinotalea fermentans</name>
    <dbReference type="NCBI Taxonomy" id="43671"/>
    <lineage>
        <taxon>Bacteria</taxon>
        <taxon>Bacillati</taxon>
        <taxon>Actinomycetota</taxon>
        <taxon>Actinomycetes</taxon>
        <taxon>Micrococcales</taxon>
        <taxon>Cellulomonadaceae</taxon>
        <taxon>Actinotalea</taxon>
    </lineage>
</organism>
<feature type="transmembrane region" description="Helical" evidence="8">
    <location>
        <begin position="21"/>
        <end position="41"/>
    </location>
</feature>
<dbReference type="InterPro" id="IPR013525">
    <property type="entry name" value="ABC2_TM"/>
</dbReference>
<gene>
    <name evidence="10" type="ORF">AFE02nite_12620</name>
</gene>
<dbReference type="Pfam" id="PF12698">
    <property type="entry name" value="ABC2_membrane_3"/>
    <property type="match status" value="1"/>
</dbReference>
<proteinExistence type="inferred from homology"/>
<comment type="subcellular location">
    <subcellularLocation>
        <location evidence="1">Cell membrane</location>
        <topology evidence="1">Multi-pass membrane protein</topology>
    </subcellularLocation>
</comment>
<keyword evidence="11" id="KW-1185">Reference proteome</keyword>
<dbReference type="InterPro" id="IPR047817">
    <property type="entry name" value="ABC2_TM_bact-type"/>
</dbReference>
<keyword evidence="5 8" id="KW-0812">Transmembrane</keyword>
<keyword evidence="6 8" id="KW-1133">Transmembrane helix</keyword>
<keyword evidence="4" id="KW-1003">Cell membrane</keyword>
<keyword evidence="7 8" id="KW-0472">Membrane</keyword>
<comment type="caution">
    <text evidence="10">The sequence shown here is derived from an EMBL/GenBank/DDBJ whole genome shotgun (WGS) entry which is preliminary data.</text>
</comment>
<dbReference type="EMBL" id="BJYK01000001">
    <property type="protein sequence ID" value="GEN79528.1"/>
    <property type="molecule type" value="Genomic_DNA"/>
</dbReference>
<evidence type="ECO:0000256" key="4">
    <source>
        <dbReference type="ARBA" id="ARBA00022475"/>
    </source>
</evidence>
<feature type="transmembrane region" description="Helical" evidence="8">
    <location>
        <begin position="269"/>
        <end position="290"/>
    </location>
</feature>
<dbReference type="InterPro" id="IPR051449">
    <property type="entry name" value="ABC-2_transporter_component"/>
</dbReference>
<accession>A0A511YWF6</accession>
<name>A0A511YWF6_9CELL</name>
<dbReference type="PANTHER" id="PTHR30294:SF38">
    <property type="entry name" value="TRANSPORT PERMEASE PROTEIN"/>
    <property type="match status" value="1"/>
</dbReference>
<sequence>MRTALAITSVELKRFLADRSNIFFVFVFPLLLVLFIGAQFGGGGGGRVALSGPDSSLTADLAAQLADDDAQVTTVTADDARELVARGRADVSVVVTDEAAAAYDAGDDVAVPLVVGNGAQSQATAQRVQSALDALALERGQLAALTDAGLSAESARQALAAADTALRPARMEITNVSEIAQEFAGLGQFDYGAASQVLLFVFLISLAGSTTLIQSRRLGVTRRTLAAPVTTRQAVAGQALGRLAIATTQGVYIMAASTLLFGVDWGNLALAFLVVVVFGLVAAGAAMVLGSVIDNDAAAGGVGVGVGLVAGALGGAMYPIELFPDSLRTVAHLTPHAWAGQALAEVQRHGAGLVEILPELGVLLGYAAVLLLVGAWVLRRSLARAI</sequence>
<evidence type="ECO:0000313" key="11">
    <source>
        <dbReference type="Proteomes" id="UP000321484"/>
    </source>
</evidence>
<dbReference type="RefSeq" id="WP_034246652.1">
    <property type="nucleotide sequence ID" value="NZ_BJYK01000001.1"/>
</dbReference>